<dbReference type="NCBIfam" id="TIGR03342">
    <property type="entry name" value="dsrC_tusE_dsvC"/>
    <property type="match status" value="1"/>
</dbReference>
<sequence length="106" mass="12111">MNDLQKLLDKDGHLLDLHDWTPQVAEALALREGLTLAKAHWELIELVRTFYDEFQLAPNMRALVRYAKEKLGEDKGNSLYINRLFQGSPARQIARLAGLPKPNNCL</sequence>
<reference evidence="5 6" key="1">
    <citation type="submission" date="2016-02" db="EMBL/GenBank/DDBJ databases">
        <authorList>
            <person name="Wen L."/>
            <person name="He K."/>
            <person name="Yang H."/>
        </authorList>
    </citation>
    <scope>NUCLEOTIDE SEQUENCE [LARGE SCALE GENOMIC DNA]</scope>
    <source>
        <strain evidence="5 6">CV58</strain>
    </source>
</reference>
<dbReference type="InterPro" id="IPR042072">
    <property type="entry name" value="DsrC-like_C"/>
</dbReference>
<accession>A0A139SR31</accession>
<dbReference type="Proteomes" id="UP000072660">
    <property type="component" value="Unassembled WGS sequence"/>
</dbReference>
<proteinExistence type="inferred from homology"/>
<evidence type="ECO:0000313" key="5">
    <source>
        <dbReference type="EMBL" id="KXU37065.1"/>
    </source>
</evidence>
<dbReference type="GO" id="GO:0097163">
    <property type="term" value="F:sulfur carrier activity"/>
    <property type="evidence" value="ECO:0007669"/>
    <property type="project" value="TreeGrafter"/>
</dbReference>
<evidence type="ECO:0000256" key="1">
    <source>
        <dbReference type="ARBA" id="ARBA00004496"/>
    </source>
</evidence>
<organism evidence="5 6">
    <name type="scientific">Ventosimonas gracilis</name>
    <dbReference type="NCBI Taxonomy" id="1680762"/>
    <lineage>
        <taxon>Bacteria</taxon>
        <taxon>Pseudomonadati</taxon>
        <taxon>Pseudomonadota</taxon>
        <taxon>Gammaproteobacteria</taxon>
        <taxon>Pseudomonadales</taxon>
        <taxon>Ventosimonadaceae</taxon>
        <taxon>Ventosimonas</taxon>
    </lineage>
</organism>
<comment type="function">
    <text evidence="3">Part of a sulfur-relay system.</text>
</comment>
<dbReference type="PIRSF" id="PIRSF006223">
    <property type="entry name" value="DsrC_TusE"/>
    <property type="match status" value="1"/>
</dbReference>
<dbReference type="GO" id="GO:0005737">
    <property type="term" value="C:cytoplasm"/>
    <property type="evidence" value="ECO:0007669"/>
    <property type="project" value="UniProtKB-SubCell"/>
</dbReference>
<dbReference type="AlphaFoldDB" id="A0A139SR31"/>
<dbReference type="InterPro" id="IPR043163">
    <property type="entry name" value="DsrC-like_N"/>
</dbReference>
<dbReference type="InterPro" id="IPR007453">
    <property type="entry name" value="DsrC/TusE"/>
</dbReference>
<dbReference type="GO" id="GO:0016740">
    <property type="term" value="F:transferase activity"/>
    <property type="evidence" value="ECO:0007669"/>
    <property type="project" value="UniProtKB-KW"/>
</dbReference>
<protein>
    <recommendedName>
        <fullName evidence="3">Sulfurtransferase</fullName>
        <ecNumber evidence="3">2.8.1.-</ecNumber>
    </recommendedName>
</protein>
<dbReference type="SUPFAM" id="SSF69721">
    <property type="entry name" value="DsrC, the gamma subunit of dissimilatory sulfite reductase"/>
    <property type="match status" value="1"/>
</dbReference>
<keyword evidence="6" id="KW-1185">Reference proteome</keyword>
<feature type="active site" description="Cysteine persulfide intermediate" evidence="4">
    <location>
        <position position="105"/>
    </location>
</feature>
<dbReference type="InterPro" id="IPR025526">
    <property type="entry name" value="DsrC-like_dom_sf"/>
</dbReference>
<keyword evidence="2" id="KW-0963">Cytoplasm</keyword>
<comment type="subcellular location">
    <subcellularLocation>
        <location evidence="1">Cytoplasm</location>
    </subcellularLocation>
</comment>
<dbReference type="Gene3D" id="3.30.1420.10">
    <property type="match status" value="1"/>
</dbReference>
<dbReference type="PANTHER" id="PTHR37010">
    <property type="entry name" value="SULFURTRANSFERASE TUSE"/>
    <property type="match status" value="1"/>
</dbReference>
<dbReference type="Gene3D" id="1.10.10.370">
    <property type="entry name" value="DsrC-like protein, C-terminal domain"/>
    <property type="match status" value="1"/>
</dbReference>
<evidence type="ECO:0000256" key="4">
    <source>
        <dbReference type="PIRSR" id="PIRSR006223-50"/>
    </source>
</evidence>
<evidence type="ECO:0000256" key="2">
    <source>
        <dbReference type="ARBA" id="ARBA00022490"/>
    </source>
</evidence>
<evidence type="ECO:0000256" key="3">
    <source>
        <dbReference type="PIRNR" id="PIRNR006223"/>
    </source>
</evidence>
<name>A0A139SR31_9GAMM</name>
<dbReference type="Pfam" id="PF04358">
    <property type="entry name" value="DsrC"/>
    <property type="match status" value="1"/>
</dbReference>
<evidence type="ECO:0000313" key="6">
    <source>
        <dbReference type="Proteomes" id="UP000072660"/>
    </source>
</evidence>
<dbReference type="GO" id="GO:0002143">
    <property type="term" value="P:tRNA wobble position uridine thiolation"/>
    <property type="evidence" value="ECO:0007669"/>
    <property type="project" value="TreeGrafter"/>
</dbReference>
<keyword evidence="3" id="KW-0808">Transferase</keyword>
<dbReference type="EMBL" id="LSZO01000172">
    <property type="protein sequence ID" value="KXU37065.1"/>
    <property type="molecule type" value="Genomic_DNA"/>
</dbReference>
<dbReference type="PANTHER" id="PTHR37010:SF1">
    <property type="entry name" value="SULFURTRANSFERASE TUSE"/>
    <property type="match status" value="1"/>
</dbReference>
<dbReference type="EC" id="2.8.1.-" evidence="3"/>
<comment type="similarity">
    <text evidence="3">Belongs to the dsrC/tusE family.</text>
</comment>
<comment type="caution">
    <text evidence="5">The sequence shown here is derived from an EMBL/GenBank/DDBJ whole genome shotgun (WGS) entry which is preliminary data.</text>
</comment>
<dbReference type="OrthoDB" id="9786347at2"/>
<dbReference type="RefSeq" id="WP_068391205.1">
    <property type="nucleotide sequence ID" value="NZ_LSZO01000172.1"/>
</dbReference>
<gene>
    <name evidence="5" type="ORF">AXE65_04125</name>
</gene>